<comment type="caution">
    <text evidence="2">The sequence shown here is derived from an EMBL/GenBank/DDBJ whole genome shotgun (WGS) entry which is preliminary data.</text>
</comment>
<dbReference type="Proteomes" id="UP000777482">
    <property type="component" value="Unassembled WGS sequence"/>
</dbReference>
<evidence type="ECO:0000313" key="3">
    <source>
        <dbReference type="Proteomes" id="UP000777482"/>
    </source>
</evidence>
<dbReference type="EMBL" id="PUHQ01000176">
    <property type="protein sequence ID" value="KAG0653789.1"/>
    <property type="molecule type" value="Genomic_DNA"/>
</dbReference>
<accession>A0A9P6VTX8</accession>
<sequence length="375" mass="41623">MGSRTACELDLAPIASQFSTLRLESAGSPAPWSTTSVPDEAPVRLRVLLQALVALSLALEQQASTRPLLLAGLDNARTAQAEQRDQVHRLRDDVLAASRAAQLAHAETRRIQKHKATFRAGADRIVAALDRRTIRALRKGKWRSVEDGSLAAEVDVSALLDDLADKLELIGDREIADHPLQDPWLTVEDDLLETLAARVLNRASPTRSRSLNLPDLDTPVAETETFEFPLSPTSSDPLALPELVDPQDLLPSHPLDPDALTAAFRPIIHPVVLTLATRHRQLHQQIDEAEQRFQDRVRESTLAVDAHRQGVSKMHRATLKLRNLEGLEQRELEEQDRLMEELRDTVVQLAQMRKFGDEAAQEISLTVPDGERGDV</sequence>
<reference evidence="2 3" key="1">
    <citation type="submission" date="2020-11" db="EMBL/GenBank/DDBJ databases">
        <title>Kefir isolates.</title>
        <authorList>
            <person name="Marcisauskas S."/>
            <person name="Kim Y."/>
            <person name="Blasche S."/>
        </authorList>
    </citation>
    <scope>NUCLEOTIDE SEQUENCE [LARGE SCALE GENOMIC DNA]</scope>
    <source>
        <strain evidence="2 3">KR</strain>
    </source>
</reference>
<gene>
    <name evidence="2" type="ORF">C6P46_002212</name>
</gene>
<dbReference type="OrthoDB" id="2527952at2759"/>
<organism evidence="2 3">
    <name type="scientific">Rhodotorula mucilaginosa</name>
    <name type="common">Yeast</name>
    <name type="synonym">Rhodotorula rubra</name>
    <dbReference type="NCBI Taxonomy" id="5537"/>
    <lineage>
        <taxon>Eukaryota</taxon>
        <taxon>Fungi</taxon>
        <taxon>Dikarya</taxon>
        <taxon>Basidiomycota</taxon>
        <taxon>Pucciniomycotina</taxon>
        <taxon>Microbotryomycetes</taxon>
        <taxon>Sporidiobolales</taxon>
        <taxon>Sporidiobolaceae</taxon>
        <taxon>Rhodotorula</taxon>
    </lineage>
</organism>
<proteinExistence type="predicted"/>
<keyword evidence="3" id="KW-1185">Reference proteome</keyword>
<dbReference type="AlphaFoldDB" id="A0A9P6VTX8"/>
<feature type="coiled-coil region" evidence="1">
    <location>
        <begin position="272"/>
        <end position="352"/>
    </location>
</feature>
<keyword evidence="1" id="KW-0175">Coiled coil</keyword>
<evidence type="ECO:0000313" key="2">
    <source>
        <dbReference type="EMBL" id="KAG0653789.1"/>
    </source>
</evidence>
<protein>
    <submittedName>
        <fullName evidence="2">Uncharacterized protein</fullName>
    </submittedName>
</protein>
<evidence type="ECO:0000256" key="1">
    <source>
        <dbReference type="SAM" id="Coils"/>
    </source>
</evidence>
<name>A0A9P6VTX8_RHOMI</name>